<evidence type="ECO:0000259" key="1">
    <source>
        <dbReference type="Pfam" id="PF13460"/>
    </source>
</evidence>
<dbReference type="RefSeq" id="WP_369667201.1">
    <property type="nucleotide sequence ID" value="NZ_JBDKXB010000012.1"/>
</dbReference>
<feature type="domain" description="NAD(P)-binding" evidence="1">
    <location>
        <begin position="7"/>
        <end position="159"/>
    </location>
</feature>
<accession>A0ABV4BFR5</accession>
<dbReference type="SUPFAM" id="SSF51735">
    <property type="entry name" value="NAD(P)-binding Rossmann-fold domains"/>
    <property type="match status" value="1"/>
</dbReference>
<dbReference type="InterPro" id="IPR016040">
    <property type="entry name" value="NAD(P)-bd_dom"/>
</dbReference>
<evidence type="ECO:0000313" key="2">
    <source>
        <dbReference type="EMBL" id="MEY6432814.1"/>
    </source>
</evidence>
<comment type="caution">
    <text evidence="2">The sequence shown here is derived from an EMBL/GenBank/DDBJ whole genome shotgun (WGS) entry which is preliminary data.</text>
</comment>
<dbReference type="PANTHER" id="PTHR12126:SF11">
    <property type="entry name" value="NADH DEHYDROGENASE [UBIQUINONE] 1 ALPHA SUBCOMPLEX SUBUNIT 9, MITOCHONDRIAL"/>
    <property type="match status" value="1"/>
</dbReference>
<proteinExistence type="predicted"/>
<reference evidence="2 3" key="1">
    <citation type="submission" date="2024-05" db="EMBL/GenBank/DDBJ databases">
        <title>Genome Sequence and Characterization of the New Strain Purple Sulfur Bacterium of Genus Thioalkalicoccus.</title>
        <authorList>
            <person name="Bryantseva I.A."/>
            <person name="Kyndt J.A."/>
            <person name="Imhoff J.F."/>
        </authorList>
    </citation>
    <scope>NUCLEOTIDE SEQUENCE [LARGE SCALE GENOMIC DNA]</scope>
    <source>
        <strain evidence="2 3">Um2</strain>
    </source>
</reference>
<dbReference type="EMBL" id="JBDKXB010000012">
    <property type="protein sequence ID" value="MEY6432814.1"/>
    <property type="molecule type" value="Genomic_DNA"/>
</dbReference>
<gene>
    <name evidence="2" type="ORF">ABC977_10385</name>
</gene>
<dbReference type="Pfam" id="PF13460">
    <property type="entry name" value="NAD_binding_10"/>
    <property type="match status" value="1"/>
</dbReference>
<dbReference type="InterPro" id="IPR036291">
    <property type="entry name" value="NAD(P)-bd_dom_sf"/>
</dbReference>
<dbReference type="PANTHER" id="PTHR12126">
    <property type="entry name" value="NADH-UBIQUINONE OXIDOREDUCTASE 39 KDA SUBUNIT-RELATED"/>
    <property type="match status" value="1"/>
</dbReference>
<evidence type="ECO:0000313" key="3">
    <source>
        <dbReference type="Proteomes" id="UP001564408"/>
    </source>
</evidence>
<keyword evidence="3" id="KW-1185">Reference proteome</keyword>
<name>A0ABV4BFR5_9GAMM</name>
<dbReference type="Proteomes" id="UP001564408">
    <property type="component" value="Unassembled WGS sequence"/>
</dbReference>
<protein>
    <submittedName>
        <fullName evidence="2">NAD(P)H-binding protein</fullName>
    </submittedName>
</protein>
<sequence length="306" mass="33260">MNVSLIGGTGFVGSHLIDRLVEDGHVPHLLVRPGSESKVTQPEACRLHPGDVTDHRALDACLAEADAVIYLIGILREFPARGISFDGLQWRGVERTIAAAQRAGVTRLLLMSANGIKEGGTPYQHTKYQAEEAVKASGLDWTIFRPSVIFGDPRGRMEFCSQLKKDIIDSPLPAPLFFDGWLPTEAGRFRLAPISVRDVAAAFSRALGDPASLGATYPLCGPRAVTWREILATIAEASGKRKMMLPAPAAVIKAVAGLLDRWPWFPITRDQITMLMEGNVCDSTEAFKRLGIVPTAFDAAALDYLR</sequence>
<dbReference type="Gene3D" id="3.40.50.720">
    <property type="entry name" value="NAD(P)-binding Rossmann-like Domain"/>
    <property type="match status" value="1"/>
</dbReference>
<organism evidence="2 3">
    <name type="scientific">Thioalkalicoccus limnaeus</name>
    <dbReference type="NCBI Taxonomy" id="120681"/>
    <lineage>
        <taxon>Bacteria</taxon>
        <taxon>Pseudomonadati</taxon>
        <taxon>Pseudomonadota</taxon>
        <taxon>Gammaproteobacteria</taxon>
        <taxon>Chromatiales</taxon>
        <taxon>Chromatiaceae</taxon>
        <taxon>Thioalkalicoccus</taxon>
    </lineage>
</organism>
<dbReference type="InterPro" id="IPR051207">
    <property type="entry name" value="ComplexI_NDUFA9_subunit"/>
</dbReference>